<feature type="non-terminal residue" evidence="1">
    <location>
        <position position="179"/>
    </location>
</feature>
<organism evidence="1">
    <name type="scientific">marine sediment metagenome</name>
    <dbReference type="NCBI Taxonomy" id="412755"/>
    <lineage>
        <taxon>unclassified sequences</taxon>
        <taxon>metagenomes</taxon>
        <taxon>ecological metagenomes</taxon>
    </lineage>
</organism>
<feature type="non-terminal residue" evidence="1">
    <location>
        <position position="1"/>
    </location>
</feature>
<dbReference type="PANTHER" id="PTHR37321:SF1">
    <property type="entry name" value="EXPORTED PROTEIN"/>
    <property type="match status" value="1"/>
</dbReference>
<sequence length="179" mass="20583">SNCTLTNHDFFIANKAFFFDLHVWEEESPVDDPRQPPGTDVRTLKRLLRGMHDLAGGKVFHIGGFTPWAWKYTNHPGAGSEHGGVDSEWKYAQIISAYNGIMDADALGYSGMANASFYQHFPLRDRYPQNPRPTREDLKSRRLIRPDGRVAPRAYVAFYMGDYDSAAWLNYFAPRWYQD</sequence>
<dbReference type="AlphaFoldDB" id="X0UVP1"/>
<proteinExistence type="predicted"/>
<protein>
    <submittedName>
        <fullName evidence="1">Uncharacterized protein</fullName>
    </submittedName>
</protein>
<reference evidence="1" key="1">
    <citation type="journal article" date="2014" name="Front. Microbiol.">
        <title>High frequency of phylogenetically diverse reductive dehalogenase-homologous genes in deep subseafloor sedimentary metagenomes.</title>
        <authorList>
            <person name="Kawai M."/>
            <person name="Futagami T."/>
            <person name="Toyoda A."/>
            <person name="Takaki Y."/>
            <person name="Nishi S."/>
            <person name="Hori S."/>
            <person name="Arai W."/>
            <person name="Tsubouchi T."/>
            <person name="Morono Y."/>
            <person name="Uchiyama I."/>
            <person name="Ito T."/>
            <person name="Fujiyama A."/>
            <person name="Inagaki F."/>
            <person name="Takami H."/>
        </authorList>
    </citation>
    <scope>NUCLEOTIDE SEQUENCE</scope>
    <source>
        <strain evidence="1">Expedition CK06-06</strain>
    </source>
</reference>
<dbReference type="PANTHER" id="PTHR37321">
    <property type="entry name" value="EXPORTED PROTEIN-RELATED"/>
    <property type="match status" value="1"/>
</dbReference>
<evidence type="ECO:0000313" key="1">
    <source>
        <dbReference type="EMBL" id="GAF92495.1"/>
    </source>
</evidence>
<gene>
    <name evidence="1" type="ORF">S01H1_22857</name>
</gene>
<dbReference type="EMBL" id="BARS01013011">
    <property type="protein sequence ID" value="GAF92495.1"/>
    <property type="molecule type" value="Genomic_DNA"/>
</dbReference>
<accession>X0UVP1</accession>
<name>X0UVP1_9ZZZZ</name>
<comment type="caution">
    <text evidence="1">The sequence shown here is derived from an EMBL/GenBank/DDBJ whole genome shotgun (WGS) entry which is preliminary data.</text>
</comment>